<dbReference type="InterPro" id="IPR036890">
    <property type="entry name" value="HATPase_C_sf"/>
</dbReference>
<keyword evidence="18" id="KW-1185">Reference proteome</keyword>
<feature type="transmembrane region" description="Helical" evidence="15">
    <location>
        <begin position="176"/>
        <end position="198"/>
    </location>
</feature>
<evidence type="ECO:0000256" key="2">
    <source>
        <dbReference type="ARBA" id="ARBA00004651"/>
    </source>
</evidence>
<dbReference type="PANTHER" id="PTHR42878:SF7">
    <property type="entry name" value="SENSOR HISTIDINE KINASE GLRK"/>
    <property type="match status" value="1"/>
</dbReference>
<evidence type="ECO:0000256" key="3">
    <source>
        <dbReference type="ARBA" id="ARBA00012438"/>
    </source>
</evidence>
<evidence type="ECO:0000256" key="13">
    <source>
        <dbReference type="ARBA" id="ARBA00023136"/>
    </source>
</evidence>
<keyword evidence="4" id="KW-1003">Cell membrane</keyword>
<evidence type="ECO:0000256" key="6">
    <source>
        <dbReference type="ARBA" id="ARBA00022679"/>
    </source>
</evidence>
<evidence type="ECO:0000256" key="7">
    <source>
        <dbReference type="ARBA" id="ARBA00022692"/>
    </source>
</evidence>
<dbReference type="EMBL" id="BAAAPK010000001">
    <property type="protein sequence ID" value="GAA1673299.1"/>
    <property type="molecule type" value="Genomic_DNA"/>
</dbReference>
<dbReference type="PROSITE" id="PS50109">
    <property type="entry name" value="HIS_KIN"/>
    <property type="match status" value="1"/>
</dbReference>
<dbReference type="SUPFAM" id="SSF55874">
    <property type="entry name" value="ATPase domain of HSP90 chaperone/DNA topoisomerase II/histidine kinase"/>
    <property type="match status" value="1"/>
</dbReference>
<keyword evidence="7 15" id="KW-0812">Transmembrane</keyword>
<dbReference type="Proteomes" id="UP001500596">
    <property type="component" value="Unassembled WGS sequence"/>
</dbReference>
<evidence type="ECO:0000256" key="11">
    <source>
        <dbReference type="ARBA" id="ARBA00022989"/>
    </source>
</evidence>
<comment type="caution">
    <text evidence="17">The sequence shown here is derived from an EMBL/GenBank/DDBJ whole genome shotgun (WGS) entry which is preliminary data.</text>
</comment>
<keyword evidence="13 15" id="KW-0472">Membrane</keyword>
<dbReference type="EC" id="2.7.13.3" evidence="3"/>
<dbReference type="InterPro" id="IPR050351">
    <property type="entry name" value="BphY/WalK/GraS-like"/>
</dbReference>
<organism evidence="17 18">
    <name type="scientific">Microbacterium lacus</name>
    <dbReference type="NCBI Taxonomy" id="415217"/>
    <lineage>
        <taxon>Bacteria</taxon>
        <taxon>Bacillati</taxon>
        <taxon>Actinomycetota</taxon>
        <taxon>Actinomycetes</taxon>
        <taxon>Micrococcales</taxon>
        <taxon>Microbacteriaceae</taxon>
        <taxon>Microbacterium</taxon>
    </lineage>
</organism>
<evidence type="ECO:0000256" key="15">
    <source>
        <dbReference type="SAM" id="Phobius"/>
    </source>
</evidence>
<dbReference type="InterPro" id="IPR016120">
    <property type="entry name" value="Sig_transdc_His_kin_SpoOB"/>
</dbReference>
<keyword evidence="5" id="KW-0597">Phosphoprotein</keyword>
<evidence type="ECO:0000313" key="17">
    <source>
        <dbReference type="EMBL" id="GAA1673299.1"/>
    </source>
</evidence>
<dbReference type="Gene3D" id="1.10.287.130">
    <property type="match status" value="1"/>
</dbReference>
<accession>A0ABN2GLK3</accession>
<evidence type="ECO:0000256" key="10">
    <source>
        <dbReference type="ARBA" id="ARBA00022840"/>
    </source>
</evidence>
<evidence type="ECO:0000256" key="9">
    <source>
        <dbReference type="ARBA" id="ARBA00022777"/>
    </source>
</evidence>
<dbReference type="Pfam" id="PF17203">
    <property type="entry name" value="sCache_3_2"/>
    <property type="match status" value="1"/>
</dbReference>
<reference evidence="17 18" key="1">
    <citation type="journal article" date="2019" name="Int. J. Syst. Evol. Microbiol.">
        <title>The Global Catalogue of Microorganisms (GCM) 10K type strain sequencing project: providing services to taxonomists for standard genome sequencing and annotation.</title>
        <authorList>
            <consortium name="The Broad Institute Genomics Platform"/>
            <consortium name="The Broad Institute Genome Sequencing Center for Infectious Disease"/>
            <person name="Wu L."/>
            <person name="Ma J."/>
        </authorList>
    </citation>
    <scope>NUCLEOTIDE SEQUENCE [LARGE SCALE GENOMIC DNA]</scope>
    <source>
        <strain evidence="17 18">JCM 15575</strain>
    </source>
</reference>
<evidence type="ECO:0000256" key="14">
    <source>
        <dbReference type="ARBA" id="ARBA00039401"/>
    </source>
</evidence>
<dbReference type="Gene3D" id="3.30.450.20">
    <property type="entry name" value="PAS domain"/>
    <property type="match status" value="2"/>
</dbReference>
<dbReference type="PRINTS" id="PR00344">
    <property type="entry name" value="BCTRLSENSOR"/>
</dbReference>
<feature type="transmembrane region" description="Helical" evidence="15">
    <location>
        <begin position="7"/>
        <end position="31"/>
    </location>
</feature>
<dbReference type="Gene3D" id="3.30.565.10">
    <property type="entry name" value="Histidine kinase-like ATPase, C-terminal domain"/>
    <property type="match status" value="1"/>
</dbReference>
<dbReference type="SUPFAM" id="SSF55785">
    <property type="entry name" value="PYP-like sensor domain (PAS domain)"/>
    <property type="match status" value="1"/>
</dbReference>
<comment type="catalytic activity">
    <reaction evidence="1">
        <text>ATP + protein L-histidine = ADP + protein N-phospho-L-histidine.</text>
        <dbReference type="EC" id="2.7.13.3"/>
    </reaction>
</comment>
<dbReference type="InterPro" id="IPR004358">
    <property type="entry name" value="Sig_transdc_His_kin-like_C"/>
</dbReference>
<keyword evidence="11 15" id="KW-1133">Transmembrane helix</keyword>
<evidence type="ECO:0000256" key="5">
    <source>
        <dbReference type="ARBA" id="ARBA00022553"/>
    </source>
</evidence>
<gene>
    <name evidence="17" type="ORF">GCM10009807_16780</name>
</gene>
<dbReference type="InterPro" id="IPR005467">
    <property type="entry name" value="His_kinase_dom"/>
</dbReference>
<dbReference type="GO" id="GO:0016301">
    <property type="term" value="F:kinase activity"/>
    <property type="evidence" value="ECO:0007669"/>
    <property type="project" value="UniProtKB-KW"/>
</dbReference>
<proteinExistence type="predicted"/>
<dbReference type="SUPFAM" id="SSF103190">
    <property type="entry name" value="Sensory domain-like"/>
    <property type="match status" value="1"/>
</dbReference>
<name>A0ABN2GLK3_9MICO</name>
<keyword evidence="10" id="KW-0067">ATP-binding</keyword>
<keyword evidence="9 17" id="KW-0418">Kinase</keyword>
<dbReference type="InterPro" id="IPR029151">
    <property type="entry name" value="Sensor-like_sf"/>
</dbReference>
<dbReference type="InterPro" id="IPR033463">
    <property type="entry name" value="sCache_3"/>
</dbReference>
<dbReference type="InterPro" id="IPR035965">
    <property type="entry name" value="PAS-like_dom_sf"/>
</dbReference>
<dbReference type="InterPro" id="IPR003594">
    <property type="entry name" value="HATPase_dom"/>
</dbReference>
<keyword evidence="6" id="KW-0808">Transferase</keyword>
<evidence type="ECO:0000256" key="1">
    <source>
        <dbReference type="ARBA" id="ARBA00000085"/>
    </source>
</evidence>
<dbReference type="SUPFAM" id="SSF55890">
    <property type="entry name" value="Sporulation response regulatory protein Spo0B"/>
    <property type="match status" value="1"/>
</dbReference>
<comment type="subcellular location">
    <subcellularLocation>
        <location evidence="2">Cell membrane</location>
        <topology evidence="2">Multi-pass membrane protein</topology>
    </subcellularLocation>
</comment>
<evidence type="ECO:0000259" key="16">
    <source>
        <dbReference type="PROSITE" id="PS50109"/>
    </source>
</evidence>
<dbReference type="Pfam" id="PF02518">
    <property type="entry name" value="HATPase_c"/>
    <property type="match status" value="1"/>
</dbReference>
<evidence type="ECO:0000313" key="18">
    <source>
        <dbReference type="Proteomes" id="UP001500596"/>
    </source>
</evidence>
<dbReference type="RefSeq" id="WP_344053490.1">
    <property type="nucleotide sequence ID" value="NZ_BAAAPK010000001.1"/>
</dbReference>
<protein>
    <recommendedName>
        <fullName evidence="14">Sensor-like histidine kinase SenX3</fullName>
        <ecNumber evidence="3">2.7.13.3</ecNumber>
    </recommendedName>
</protein>
<evidence type="ECO:0000256" key="12">
    <source>
        <dbReference type="ARBA" id="ARBA00023012"/>
    </source>
</evidence>
<keyword evidence="12" id="KW-0902">Two-component regulatory system</keyword>
<evidence type="ECO:0000256" key="8">
    <source>
        <dbReference type="ARBA" id="ARBA00022741"/>
    </source>
</evidence>
<dbReference type="SMART" id="SM00387">
    <property type="entry name" value="HATPase_c"/>
    <property type="match status" value="1"/>
</dbReference>
<keyword evidence="8" id="KW-0547">Nucleotide-binding</keyword>
<feature type="domain" description="Histidine kinase" evidence="16">
    <location>
        <begin position="387"/>
        <end position="536"/>
    </location>
</feature>
<evidence type="ECO:0000256" key="4">
    <source>
        <dbReference type="ARBA" id="ARBA00022475"/>
    </source>
</evidence>
<dbReference type="PANTHER" id="PTHR42878">
    <property type="entry name" value="TWO-COMPONENT HISTIDINE KINASE"/>
    <property type="match status" value="1"/>
</dbReference>
<sequence>MRFATHLLVWQLACVIAVVGVCTAVFTWLGVQQLRAEAESSALGIARTVATDGDVRRAVEQISAQSAAPTAAALRGGPLAELAGEVEDTTGALFVVITDDRGIRLAHPDPQRLGEVVSTSFAEALAGRETVSWEAGTLGESARAKVPVFAPGTRVPVGEVSVGFARASVFDDLPPLLIGVGVAAAAALLIGALVSALIRRRLEALTLGVQPEELAALVQNQAAVLDGVGEGVLAYTPDRVVTVANASAARLLGIPEPVGLHIDDLPLPAELRAAISGVDSANVRGQEPLIVGDRVVFVDTRPVTRSDRDLGRVAVIRDRTDIVRLSDRLDTVSTMTGALRAQRHEFSNRLHVAAGLIDAQRIAEARDYLSDGSTTRDAADTSIPIDEPFLRSLIEAKSIEADERGVRLTMSEASLVLGEVAAAEDIASVLGNLVDNAVRAAVASPAPRWVEVELLDDADTLVITVADSGGGIADPSRLFERNAERTDLAPDAVHGRGIGLPLVREIADRLGGDVRLVDAGGTGSGAVFSARLPRTMKVRTTSDVEDE</sequence>